<feature type="modified residue" description="N6-(pyridoxal phosphate)lysine" evidence="5">
    <location>
        <position position="203"/>
    </location>
</feature>
<accession>A0A0S1SKK4</accession>
<feature type="compositionally biased region" description="Basic and acidic residues" evidence="6">
    <location>
        <begin position="409"/>
        <end position="419"/>
    </location>
</feature>
<dbReference type="GO" id="GO:0008453">
    <property type="term" value="F:alanine-glyoxylate transaminase activity"/>
    <property type="evidence" value="ECO:0007669"/>
    <property type="project" value="TreeGrafter"/>
</dbReference>
<dbReference type="GO" id="GO:0019265">
    <property type="term" value="P:glycine biosynthetic process, by transamination of glyoxylate"/>
    <property type="evidence" value="ECO:0007669"/>
    <property type="project" value="TreeGrafter"/>
</dbReference>
<accession>A0A0S1ST08</accession>
<dbReference type="InterPro" id="IPR015424">
    <property type="entry name" value="PyrdxlP-dep_Trfase"/>
</dbReference>
<dbReference type="SUPFAM" id="SSF53383">
    <property type="entry name" value="PLP-dependent transferases"/>
    <property type="match status" value="1"/>
</dbReference>
<evidence type="ECO:0000256" key="3">
    <source>
        <dbReference type="ARBA" id="ARBA00022898"/>
    </source>
</evidence>
<dbReference type="PIRSF" id="PIRSF000524">
    <property type="entry name" value="SPT"/>
    <property type="match status" value="1"/>
</dbReference>
<keyword evidence="3 5" id="KW-0663">Pyridoxal phosphate</keyword>
<dbReference type="EMBL" id="CP013065">
    <property type="protein sequence ID" value="ALM13710.1"/>
    <property type="molecule type" value="Genomic_DNA"/>
</dbReference>
<reference evidence="9" key="1">
    <citation type="submission" date="2015-10" db="EMBL/GenBank/DDBJ databases">
        <title>Analysis of five complete genome sequences for members of the class Peribacteria in the recently recognized Peregrinibacteria bacterial phylum.</title>
        <authorList>
            <person name="Anantharaman K."/>
            <person name="Brown C.T."/>
            <person name="Burstein D."/>
            <person name="Castelle C.J."/>
            <person name="Probst A.J."/>
            <person name="Thomas B.C."/>
            <person name="Williams K.H."/>
            <person name="Banfield J.F."/>
        </authorList>
    </citation>
    <scope>NUCLEOTIDE SEQUENCE [LARGE SCALE GENOMIC DNA]</scope>
</reference>
<comment type="cofactor">
    <cofactor evidence="1 5">
        <name>pyridoxal 5'-phosphate</name>
        <dbReference type="ChEBI" id="CHEBI:597326"/>
    </cofactor>
</comment>
<name>A0A0S1SKK4_9BACT</name>
<dbReference type="PANTHER" id="PTHR21152:SF40">
    <property type="entry name" value="ALANINE--GLYOXYLATE AMINOTRANSFERASE"/>
    <property type="match status" value="1"/>
</dbReference>
<dbReference type="AlphaFoldDB" id="A0A0S1SKK4"/>
<dbReference type="GO" id="GO:0004760">
    <property type="term" value="F:L-serine-pyruvate transaminase activity"/>
    <property type="evidence" value="ECO:0007669"/>
    <property type="project" value="TreeGrafter"/>
</dbReference>
<evidence type="ECO:0000313" key="9">
    <source>
        <dbReference type="Proteomes" id="UP000069135"/>
    </source>
</evidence>
<dbReference type="KEGG" id="prf:PeribacterA2_1047"/>
<dbReference type="Gene3D" id="3.40.640.10">
    <property type="entry name" value="Type I PLP-dependent aspartate aminotransferase-like (Major domain)"/>
    <property type="match status" value="1"/>
</dbReference>
<organism evidence="8 9">
    <name type="scientific">Candidatus Peribacter riflensis</name>
    <dbReference type="NCBI Taxonomy" id="1735162"/>
    <lineage>
        <taxon>Bacteria</taxon>
        <taxon>Candidatus Peregrinibacteriota</taxon>
        <taxon>Candidatus Peribacteria</taxon>
        <taxon>Candidatus Peribacterales</taxon>
        <taxon>Candidatus Peribacteraceae</taxon>
        <taxon>Candidatus Peribacter</taxon>
    </lineage>
</organism>
<dbReference type="InterPro" id="IPR015421">
    <property type="entry name" value="PyrdxlP-dep_Trfase_major"/>
</dbReference>
<dbReference type="Proteomes" id="UP000069135">
    <property type="component" value="Chromosome"/>
</dbReference>
<evidence type="ECO:0000256" key="1">
    <source>
        <dbReference type="ARBA" id="ARBA00001933"/>
    </source>
</evidence>
<accession>A0A0S1SNZ1</accession>
<proteinExistence type="inferred from homology"/>
<dbReference type="PANTHER" id="PTHR21152">
    <property type="entry name" value="AMINOTRANSFERASE CLASS V"/>
    <property type="match status" value="1"/>
</dbReference>
<dbReference type="STRING" id="1735162.PeribacterB2_1049"/>
<dbReference type="InterPro" id="IPR024169">
    <property type="entry name" value="SP_NH2Trfase/AEP_transaminase"/>
</dbReference>
<dbReference type="Pfam" id="PF00266">
    <property type="entry name" value="Aminotran_5"/>
    <property type="match status" value="1"/>
</dbReference>
<evidence type="ECO:0000256" key="5">
    <source>
        <dbReference type="PIRSR" id="PIRSR000524-50"/>
    </source>
</evidence>
<feature type="domain" description="Aminotransferase class V" evidence="7">
    <location>
        <begin position="25"/>
        <end position="318"/>
    </location>
</feature>
<protein>
    <submittedName>
        <fullName evidence="8">Alanine-glyoxylate transaminase / serine-glyoxylate transaminase / serine-pyruvate transaminase</fullName>
    </submittedName>
</protein>
<comment type="similarity">
    <text evidence="2">Belongs to the class-V pyridoxal-phosphate-dependent aminotransferase family.</text>
</comment>
<feature type="region of interest" description="Disordered" evidence="6">
    <location>
        <begin position="401"/>
        <end position="427"/>
    </location>
</feature>
<evidence type="ECO:0000313" key="8">
    <source>
        <dbReference type="EMBL" id="ALM13710.1"/>
    </source>
</evidence>
<reference evidence="8 9" key="2">
    <citation type="journal article" date="2016" name="PeerJ">
        <title>Analysis of five complete genome sequences for members of the class Peribacteria in the recently recognized Peregrinibacteria bacterial phylum.</title>
        <authorList>
            <person name="Anantharaman K."/>
            <person name="Brown C.T."/>
            <person name="Burstein D."/>
            <person name="Castelle C.J."/>
            <person name="Probst A.J."/>
            <person name="Thomas B.C."/>
            <person name="Williams K.H."/>
            <person name="Banfield J.F."/>
        </authorList>
    </citation>
    <scope>NUCLEOTIDE SEQUENCE [LARGE SCALE GENOMIC DNA]</scope>
    <source>
        <strain evidence="8">RIFOXYD1_FULL_PER-ii_59_16</strain>
    </source>
</reference>
<feature type="binding site" evidence="4">
    <location>
        <position position="362"/>
    </location>
    <ligand>
        <name>substrate</name>
    </ligand>
</feature>
<accession>A0A0S1SZC9</accession>
<gene>
    <name evidence="8" type="ORF">PeribacterD1_1047</name>
</gene>
<evidence type="ECO:0000256" key="2">
    <source>
        <dbReference type="ARBA" id="ARBA00009236"/>
    </source>
</evidence>
<dbReference type="InterPro" id="IPR015422">
    <property type="entry name" value="PyrdxlP-dep_Trfase_small"/>
</dbReference>
<evidence type="ECO:0000256" key="4">
    <source>
        <dbReference type="PIRSR" id="PIRSR000524-1"/>
    </source>
</evidence>
<sequence length="427" mass="46284">MSHRRKTPDTLQLTPGPSGIHPDVRGAVARQTLNHTHPDFLEECHQVQQLLRVLMGTENKHTGALTCSGTGGNEAGVMNFVHPGDRALYVNSGFFSGRIGDMISRRYPKEIIEMNTEFGQTVDPNRFEETIARYGEAGISAAFVAQIETSAGTEIPRADLVRLGTIATRYRVMLCVDAVCALGGAPVCADAWQAAYVSACSQKGVNAPPGTAPFTVSPLAMERIQERRRQGCPPGSLYLDLESNMRYWNEGIYHATPGVQNIYALGKALQMTMDRANGNLPHMFNQHAINQRALEAGLEEIGFTNPVEPAKRASVVSVIETPEGTDARAIRQKLLGVKEVRGRQIGGVEFAAGKRDPAREMRVALLGLWSNKETVLDACDAMGQVTGTHDRAVQAAAGYFADHQQPDSGDMRMRDKGMEPDGAASGI</sequence>
<dbReference type="Gene3D" id="3.90.1150.10">
    <property type="entry name" value="Aspartate Aminotransferase, domain 1"/>
    <property type="match status" value="1"/>
</dbReference>
<feature type="region of interest" description="Disordered" evidence="6">
    <location>
        <begin position="1"/>
        <end position="23"/>
    </location>
</feature>
<accession>A0A0S1SPP4</accession>
<keyword evidence="8" id="KW-0670">Pyruvate</keyword>
<evidence type="ECO:0000259" key="7">
    <source>
        <dbReference type="Pfam" id="PF00266"/>
    </source>
</evidence>
<evidence type="ECO:0000256" key="6">
    <source>
        <dbReference type="SAM" id="MobiDB-lite"/>
    </source>
</evidence>
<dbReference type="InterPro" id="IPR000192">
    <property type="entry name" value="Aminotrans_V_dom"/>
</dbReference>